<dbReference type="InterPro" id="IPR003790">
    <property type="entry name" value="GHL10"/>
</dbReference>
<dbReference type="AlphaFoldDB" id="A0A1T4MUS1"/>
<keyword evidence="1" id="KW-0732">Signal</keyword>
<dbReference type="Proteomes" id="UP000243297">
    <property type="component" value="Unassembled WGS sequence"/>
</dbReference>
<accession>A0A1T4MUS1</accession>
<dbReference type="RefSeq" id="WP_078711817.1">
    <property type="nucleotide sequence ID" value="NZ_FUWY01000003.1"/>
</dbReference>
<keyword evidence="3" id="KW-0449">Lipoprotein</keyword>
<keyword evidence="4" id="KW-1185">Reference proteome</keyword>
<reference evidence="4" key="1">
    <citation type="submission" date="2017-02" db="EMBL/GenBank/DDBJ databases">
        <authorList>
            <person name="Varghese N."/>
            <person name="Submissions S."/>
        </authorList>
    </citation>
    <scope>NUCLEOTIDE SEQUENCE [LARGE SCALE GENOMIC DNA]</scope>
    <source>
        <strain evidence="4">ATCC 25662</strain>
    </source>
</reference>
<protein>
    <submittedName>
        <fullName evidence="3">Uncharacterized lipoprotein YddW, UPF0748 family</fullName>
    </submittedName>
</protein>
<dbReference type="InterPro" id="IPR052177">
    <property type="entry name" value="Divisome_Glycosyl_Hydrolase"/>
</dbReference>
<sequence length="377" mass="43356">MIKKLFIILISIGLLVGCTSKKETINIDLPEKVKAMWFSYVDFNAEFKNIADGDVESKVEEIINNCDELGINTIFVHAVAFTDAMYESKIYPRSSHSDSIDYLKIFVEKAHEKGMHIEAWINPMRSYTSEQMKDISDEYLIKQWVNENNSAIRLFENRYYLNPSMQEAQKLILDVVDELCTNYDIDGIHMDDYFYPAKVIEDFDYEQFIQSGEIDSSTFRKNSVNQLVTKIHELVNSKNKIFGISPSGNIEYSRDVIFGDVDAWVQEGSIDYLVPQIYWGYTNKTKPYLETLEAWQELAGKNNVDLIVGLAGYKIGVASNDSDQEEWNSDESILKKQAVDAIDRNTRGIAIFSYHSLFTQCNELTEINKENLKISTK</sequence>
<dbReference type="Gene3D" id="3.20.20.80">
    <property type="entry name" value="Glycosidases"/>
    <property type="match status" value="1"/>
</dbReference>
<organism evidence="3 4">
    <name type="scientific">Anaerorhabdus furcosa</name>
    <dbReference type="NCBI Taxonomy" id="118967"/>
    <lineage>
        <taxon>Bacteria</taxon>
        <taxon>Bacillati</taxon>
        <taxon>Bacillota</taxon>
        <taxon>Erysipelotrichia</taxon>
        <taxon>Erysipelotrichales</taxon>
        <taxon>Erysipelotrichaceae</taxon>
        <taxon>Anaerorhabdus</taxon>
    </lineage>
</organism>
<dbReference type="EMBL" id="FUWY01000003">
    <property type="protein sequence ID" value="SJZ70594.1"/>
    <property type="molecule type" value="Genomic_DNA"/>
</dbReference>
<proteinExistence type="predicted"/>
<name>A0A1T4MUS1_9FIRM</name>
<gene>
    <name evidence="3" type="ORF">SAMN02745191_1416</name>
</gene>
<dbReference type="InterPro" id="IPR017853">
    <property type="entry name" value="GH"/>
</dbReference>
<dbReference type="Pfam" id="PF02638">
    <property type="entry name" value="GHL10"/>
    <property type="match status" value="1"/>
</dbReference>
<evidence type="ECO:0000313" key="3">
    <source>
        <dbReference type="EMBL" id="SJZ70594.1"/>
    </source>
</evidence>
<evidence type="ECO:0000313" key="4">
    <source>
        <dbReference type="Proteomes" id="UP000243297"/>
    </source>
</evidence>
<dbReference type="OrthoDB" id="9773203at2"/>
<evidence type="ECO:0000256" key="1">
    <source>
        <dbReference type="ARBA" id="ARBA00022729"/>
    </source>
</evidence>
<dbReference type="STRING" id="118967.SAMN02745191_1416"/>
<dbReference type="PANTHER" id="PTHR43405:SF1">
    <property type="entry name" value="GLYCOSYL HYDROLASE DIGH"/>
    <property type="match status" value="1"/>
</dbReference>
<dbReference type="PROSITE" id="PS51257">
    <property type="entry name" value="PROKAR_LIPOPROTEIN"/>
    <property type="match status" value="1"/>
</dbReference>
<dbReference type="PANTHER" id="PTHR43405">
    <property type="entry name" value="GLYCOSYL HYDROLASE DIGH"/>
    <property type="match status" value="1"/>
</dbReference>
<dbReference type="SUPFAM" id="SSF51445">
    <property type="entry name" value="(Trans)glycosidases"/>
    <property type="match status" value="1"/>
</dbReference>
<evidence type="ECO:0000259" key="2">
    <source>
        <dbReference type="Pfam" id="PF02638"/>
    </source>
</evidence>
<feature type="domain" description="Glycosyl hydrolase-like 10" evidence="2">
    <location>
        <begin position="33"/>
        <end position="321"/>
    </location>
</feature>